<feature type="region of interest" description="Disordered" evidence="1">
    <location>
        <begin position="714"/>
        <end position="1180"/>
    </location>
</feature>
<proteinExistence type="predicted"/>
<dbReference type="PANTHER" id="PTHR36562:SF5">
    <property type="entry name" value="SERINE_ARGININE REPETITIVE MATRIX 2"/>
    <property type="match status" value="1"/>
</dbReference>
<evidence type="ECO:0000313" key="2">
    <source>
        <dbReference type="EMBL" id="KAK1792119.1"/>
    </source>
</evidence>
<evidence type="ECO:0000313" key="3">
    <source>
        <dbReference type="Proteomes" id="UP001239994"/>
    </source>
</evidence>
<feature type="region of interest" description="Disordered" evidence="1">
    <location>
        <begin position="324"/>
        <end position="344"/>
    </location>
</feature>
<comment type="caution">
    <text evidence="2">The sequence shown here is derived from an EMBL/GenBank/DDBJ whole genome shotgun (WGS) entry which is preliminary data.</text>
</comment>
<evidence type="ECO:0000256" key="1">
    <source>
        <dbReference type="SAM" id="MobiDB-lite"/>
    </source>
</evidence>
<dbReference type="GO" id="GO:0005634">
    <property type="term" value="C:nucleus"/>
    <property type="evidence" value="ECO:0007669"/>
    <property type="project" value="TreeGrafter"/>
</dbReference>
<dbReference type="EMBL" id="JAROKS010000019">
    <property type="protein sequence ID" value="KAK1792119.1"/>
    <property type="molecule type" value="Genomic_DNA"/>
</dbReference>
<reference evidence="2" key="1">
    <citation type="submission" date="2023-03" db="EMBL/GenBank/DDBJ databases">
        <title>Electrophorus voltai genome.</title>
        <authorList>
            <person name="Bian C."/>
        </authorList>
    </citation>
    <scope>NUCLEOTIDE SEQUENCE</scope>
    <source>
        <strain evidence="2">CB-2022</strain>
        <tissue evidence="2">Muscle</tissue>
    </source>
</reference>
<protein>
    <submittedName>
        <fullName evidence="2">Uncharacterized protein</fullName>
    </submittedName>
</protein>
<gene>
    <name evidence="2" type="ORF">P4O66_001896</name>
</gene>
<name>A0AAD8Z448_9TELE</name>
<accession>A0AAD8Z448</accession>
<sequence>MLSGAYTAPVRLRPCPDARVLGAEARSASRRDFSRESGETAAEFLKPGGRAGGSPCATLCRAESWEPWRKLAAASVNSTTPEAVVVRLSLCVRSTSLRSRRSCGIHETHNLSRFAQTGSTHSDTPGLLDACRGFRPIPSDGLRSQETMKAIKQENPAEASVPAEPINRLHPGRESINKLGAVLQLGPQRSQSDLARLRYDEAREHRQTALAQIFTSAMEVQHLQSALPRSPFLHIRVLAPTLQGRGSVSNGNPRAPWIPVTSPPPAASTLKTHVAGRAAVGFRRGVLKSGPADGPRQRCRAQRLPVRLLADGHTCRARCELPPLKPEPLARRKNNPALLFSSRDERGRARPSYLEVADVKETTLADSVQGDGVGQIPTLRTSRPVFQRPAHQDPCLNTQYIEIKRLKVVDKAPHPSSLAVSLNAGILRKAQGDHCTHVRGTGAGRPRTLALQTPGEGPIGWAAPLRLRASSSQQNWRLKPRGSHWHGCCITSVACYSEGCSEGRSEGYSDSSTGSNSQGSACFSESYSEDSVYCSEGYSEDSVYCSEGYSEDSVYCSEGYSEDSVYCSEGYSEDSVYCSEGYSEGSVYCSEGYREGSTCCSDGYIEDLIYCSESYSVDSIYCSERYSVDLVYCSEGYMRATVRTQHAAVRVAVKATVRAQTPLASAVVVTVRAAVKAYSCGCSEGYSGGYSESYGELCRHAPWNYSLEITGGSVKETDREGQKGSVTERETDRGRQTDNDRDRQRGRQTETDREGDSQIQTETDREADRQRETDREGDSQRQAETDREADRQRQTERETVRDRQRGRQTETDREGDRQRGRQTETDREGDSQRQAETDREADRQRQTERETVRDRQRQTERQTDRDRQRGRQSETDRDRQRGRQSETGRDRQRGRQTETDREGDSQRQAETDREADRQRQTERETVRDRQRQTERETVRDRQRQTERQTDRDRQRGRQAETDREADRQRQTETETVRDRQRQTERETVRDRQRQTERQTDRGRQTERETDRDRQRQTERQTDRDRQRQTERQTDRDRQRQTETDREGDSQRQTERQTDRDRQRGRQTERQTDRDRQRGRQSETGRDRQRGRQTETDREADRQRQTERETVRDRQRGRQTETDREGDRQRGRQTETDREGDSQRQAETDREADRQRQTERQTDRDRQRGRQTERGGAFVTSLPHWDDQVLLTPTEQGLQQNLDLLERYHPNWALTVNLKNPARFQGKRILLHVAELGVLGWAVSRWGAEDAAVRLTFTTEDTEPVAQHALAAHATPSADCFIYCLLTPRYACAPTAKRLGTVAREAGLNKSAATEAREAENRTKARASLYDIDLS</sequence>
<dbReference type="InterPro" id="IPR051372">
    <property type="entry name" value="CWC21"/>
</dbReference>
<feature type="compositionally biased region" description="Basic and acidic residues" evidence="1">
    <location>
        <begin position="715"/>
        <end position="1172"/>
    </location>
</feature>
<keyword evidence="3" id="KW-1185">Reference proteome</keyword>
<organism evidence="2 3">
    <name type="scientific">Electrophorus voltai</name>
    <dbReference type="NCBI Taxonomy" id="2609070"/>
    <lineage>
        <taxon>Eukaryota</taxon>
        <taxon>Metazoa</taxon>
        <taxon>Chordata</taxon>
        <taxon>Craniata</taxon>
        <taxon>Vertebrata</taxon>
        <taxon>Euteleostomi</taxon>
        <taxon>Actinopterygii</taxon>
        <taxon>Neopterygii</taxon>
        <taxon>Teleostei</taxon>
        <taxon>Ostariophysi</taxon>
        <taxon>Gymnotiformes</taxon>
        <taxon>Gymnotoidei</taxon>
        <taxon>Gymnotidae</taxon>
        <taxon>Electrophorus</taxon>
    </lineage>
</organism>
<dbReference type="Proteomes" id="UP001239994">
    <property type="component" value="Unassembled WGS sequence"/>
</dbReference>
<dbReference type="PANTHER" id="PTHR36562">
    <property type="entry name" value="SERINE/ARGININE REPETITIVE MATRIX 2"/>
    <property type="match status" value="1"/>
</dbReference>